<dbReference type="GO" id="GO:0016539">
    <property type="term" value="P:intein-mediated protein splicing"/>
    <property type="evidence" value="ECO:0007669"/>
    <property type="project" value="InterPro"/>
</dbReference>
<dbReference type="EMBL" id="MHUW01000001">
    <property type="protein sequence ID" value="OHA84416.1"/>
    <property type="molecule type" value="Genomic_DNA"/>
</dbReference>
<dbReference type="PROSITE" id="PS50819">
    <property type="entry name" value="INTEIN_ENDONUCLEASE"/>
    <property type="match status" value="1"/>
</dbReference>
<organism evidence="2 3">
    <name type="scientific">Candidatus Yonathbacteria bacterium RIFCSPLOWO2_01_FULL_47_33b</name>
    <dbReference type="NCBI Taxonomy" id="1802727"/>
    <lineage>
        <taxon>Bacteria</taxon>
        <taxon>Candidatus Yonathiibacteriota</taxon>
    </lineage>
</organism>
<dbReference type="Gene3D" id="3.10.28.10">
    <property type="entry name" value="Homing endonucleases"/>
    <property type="match status" value="1"/>
</dbReference>
<name>A0A1G2SHA0_9BACT</name>
<protein>
    <recommendedName>
        <fullName evidence="1">DOD-type homing endonuclease domain-containing protein</fullName>
    </recommendedName>
</protein>
<reference evidence="2 3" key="1">
    <citation type="journal article" date="2016" name="Nat. Commun.">
        <title>Thousands of microbial genomes shed light on interconnected biogeochemical processes in an aquifer system.</title>
        <authorList>
            <person name="Anantharaman K."/>
            <person name="Brown C.T."/>
            <person name="Hug L.A."/>
            <person name="Sharon I."/>
            <person name="Castelle C.J."/>
            <person name="Probst A.J."/>
            <person name="Thomas B.C."/>
            <person name="Singh A."/>
            <person name="Wilkins M.J."/>
            <person name="Karaoz U."/>
            <person name="Brodie E.L."/>
            <person name="Williams K.H."/>
            <person name="Hubbard S.S."/>
            <person name="Banfield J.F."/>
        </authorList>
    </citation>
    <scope>NUCLEOTIDE SEQUENCE [LARGE SCALE GENOMIC DNA]</scope>
</reference>
<gene>
    <name evidence="2" type="ORF">A2937_01625</name>
</gene>
<accession>A0A1G2SHA0</accession>
<dbReference type="InterPro" id="IPR004860">
    <property type="entry name" value="LAGLIDADG_dom"/>
</dbReference>
<dbReference type="SUPFAM" id="SSF55608">
    <property type="entry name" value="Homing endonucleases"/>
    <property type="match status" value="1"/>
</dbReference>
<dbReference type="InterPro" id="IPR006142">
    <property type="entry name" value="INTEIN"/>
</dbReference>
<dbReference type="STRING" id="1802727.A2937_01625"/>
<sequence>MAESVISQRVFFPKGEQKKFIKNVQSTLSLDSKALAELAGKSARTLADWKREKFSMPLSAAEFLSEKSGIPLHANVKIKEAYWYTSLGSSAGGTAVYEKYGHIGGDQEERKEKWHIWWSTIGQFQKHAILNIVKPIKKPIFSSSLAEFVGVILGDGGLSKRQVVITLHRYDDKAYSEYVRQLIKKLFQVTPGVYRNKKSLADNIVISRTELVQFCVNKLGLKIGSKVRQQIDIPLWVKERKSYRIACLRGLVDTDGCVIKHRYSVKGKKYCYKKLSFTNSSVPLLRSVFEILSTLGMKPRVTNNGKEVRLESQSDMERYFRLVGSNNPKHLNRWLN</sequence>
<dbReference type="PRINTS" id="PR00379">
    <property type="entry name" value="INTEIN"/>
</dbReference>
<proteinExistence type="predicted"/>
<dbReference type="InterPro" id="IPR027434">
    <property type="entry name" value="Homing_endonucl"/>
</dbReference>
<feature type="domain" description="DOD-type homing endonuclease" evidence="1">
    <location>
        <begin position="148"/>
        <end position="297"/>
    </location>
</feature>
<evidence type="ECO:0000259" key="1">
    <source>
        <dbReference type="PROSITE" id="PS50819"/>
    </source>
</evidence>
<evidence type="ECO:0000313" key="3">
    <source>
        <dbReference type="Proteomes" id="UP000177987"/>
    </source>
</evidence>
<comment type="caution">
    <text evidence="2">The sequence shown here is derived from an EMBL/GenBank/DDBJ whole genome shotgun (WGS) entry which is preliminary data.</text>
</comment>
<dbReference type="Proteomes" id="UP000177987">
    <property type="component" value="Unassembled WGS sequence"/>
</dbReference>
<dbReference type="Pfam" id="PF14528">
    <property type="entry name" value="LAGLIDADG_3"/>
    <property type="match status" value="1"/>
</dbReference>
<dbReference type="InterPro" id="IPR004042">
    <property type="entry name" value="Intein_endonuc_central"/>
</dbReference>
<dbReference type="GO" id="GO:0004519">
    <property type="term" value="F:endonuclease activity"/>
    <property type="evidence" value="ECO:0007669"/>
    <property type="project" value="InterPro"/>
</dbReference>
<evidence type="ECO:0000313" key="2">
    <source>
        <dbReference type="EMBL" id="OHA84416.1"/>
    </source>
</evidence>
<dbReference type="AlphaFoldDB" id="A0A1G2SHA0"/>